<feature type="transmembrane region" description="Helical" evidence="1">
    <location>
        <begin position="345"/>
        <end position="363"/>
    </location>
</feature>
<reference evidence="2 3" key="1">
    <citation type="journal article" date="2015" name="Int. J. Syst. Evol. Microbiol.">
        <title>Methanoculleus taiwanensis sp. nov., a methanogen isolated from deep marine sediment at the deformation front area near Taiwan.</title>
        <authorList>
            <person name="Weng C.Y."/>
            <person name="Chen S.C."/>
            <person name="Lai M.C."/>
            <person name="Wu S.Y."/>
            <person name="Lin S."/>
            <person name="Yang T.F."/>
            <person name="Chen P.C."/>
        </authorList>
    </citation>
    <scope>NUCLEOTIDE SEQUENCE [LARGE SCALE GENOMIC DNA]</scope>
    <source>
        <strain evidence="2 3">CYW4</strain>
    </source>
</reference>
<sequence length="366" mass="38753">MKRIAWLSLISMLLIVGTASAAYIGISAPDRVEAGAPLIVTGTTMPEGLTKPSLNPGFSTDVVLYYAVGTKQEVARNTIVIQQDGTFRTTFETAGLRSGQYTVEIIDPTKTTFGGSSTTLQFVTIVNRAEEIKLTAPTTQIYDGTLNLAGSVPALGDAGIQIEVSHEAATAFGPAYIKTDKNGAFSLEVPISEGGTYRVQYADYKGFITAVDYTVTGGFVNPTGPTPTILPDAMTASAGASRDSPAYFVIDTKPGQVTVTTSPGIDWVIEYADEDQATHKVNNKGLVEGEEASFTTRGGVVYVKVYPMSYTDSGTVRLTVENAETVQASQTVPPVFGDVPTTTQATPIPVALGIFALLILLVIRQR</sequence>
<dbReference type="RefSeq" id="WP_128694620.1">
    <property type="nucleotide sequence ID" value="NZ_LHQS01000003.1"/>
</dbReference>
<keyword evidence="1" id="KW-0812">Transmembrane</keyword>
<keyword evidence="1" id="KW-1133">Transmembrane helix</keyword>
<evidence type="ECO:0000256" key="1">
    <source>
        <dbReference type="SAM" id="Phobius"/>
    </source>
</evidence>
<organism evidence="2 3">
    <name type="scientific">Methanoculleus taiwanensis</name>
    <dbReference type="NCBI Taxonomy" id="1550565"/>
    <lineage>
        <taxon>Archaea</taxon>
        <taxon>Methanobacteriati</taxon>
        <taxon>Methanobacteriota</taxon>
        <taxon>Stenosarchaea group</taxon>
        <taxon>Methanomicrobia</taxon>
        <taxon>Methanomicrobiales</taxon>
        <taxon>Methanomicrobiaceae</taxon>
        <taxon>Methanoculleus</taxon>
    </lineage>
</organism>
<dbReference type="EMBL" id="LHQS01000003">
    <property type="protein sequence ID" value="RXE55565.1"/>
    <property type="molecule type" value="Genomic_DNA"/>
</dbReference>
<accession>A0A498GZQ5</accession>
<dbReference type="AlphaFoldDB" id="A0A498GZQ5"/>
<dbReference type="OrthoDB" id="116923at2157"/>
<dbReference type="Proteomes" id="UP000290932">
    <property type="component" value="Unassembled WGS sequence"/>
</dbReference>
<comment type="caution">
    <text evidence="2">The sequence shown here is derived from an EMBL/GenBank/DDBJ whole genome shotgun (WGS) entry which is preliminary data.</text>
</comment>
<name>A0A498GZQ5_9EURY</name>
<evidence type="ECO:0000313" key="3">
    <source>
        <dbReference type="Proteomes" id="UP000290932"/>
    </source>
</evidence>
<evidence type="ECO:0000313" key="2">
    <source>
        <dbReference type="EMBL" id="RXE55565.1"/>
    </source>
</evidence>
<gene>
    <name evidence="2" type="ORF">ABH15_11885</name>
</gene>
<keyword evidence="3" id="KW-1185">Reference proteome</keyword>
<protein>
    <submittedName>
        <fullName evidence="2">Uncharacterized protein</fullName>
    </submittedName>
</protein>
<proteinExistence type="predicted"/>
<keyword evidence="1" id="KW-0472">Membrane</keyword>